<name>A0AAJ5R4G4_XYLFS</name>
<feature type="domain" description="Bro-N" evidence="1">
    <location>
        <begin position="1"/>
        <end position="105"/>
    </location>
</feature>
<dbReference type="AlphaFoldDB" id="A0AAJ5R4G4"/>
<evidence type="ECO:0000313" key="2">
    <source>
        <dbReference type="EMBL" id="WCF29088.1"/>
    </source>
</evidence>
<dbReference type="PANTHER" id="PTHR36180">
    <property type="entry name" value="DNA-BINDING PROTEIN-RELATED-RELATED"/>
    <property type="match status" value="1"/>
</dbReference>
<sequence>MNETEEYFFGWMPVRVQSDATGVPWFNANDVCRVLGFSSPHAAVAKYASQHRSKRITATRSGCQHANYISQLGIYALIKHSKANAAQPFQAWLLDTLLPKLQKKRIFFTPDKARYFPPQAQHTLLTLARVLQVISEQFDINPRMLAAATLACMRHKKNESRNKPTPLENSEPRVMTAAQLADVLGCPTEKINLLLETRGLQQRDANGIWTLTPTGTLLAQHAPYIQEGTAVHPILWSLSVAKLIEGDL</sequence>
<proteinExistence type="predicted"/>
<dbReference type="Proteomes" id="UP001211513">
    <property type="component" value="Chromosome"/>
</dbReference>
<dbReference type="RefSeq" id="WP_058565014.1">
    <property type="nucleotide sequence ID" value="NZ_CP109886.1"/>
</dbReference>
<reference evidence="2" key="2">
    <citation type="submission" date="2022-10" db="EMBL/GenBank/DDBJ databases">
        <authorList>
            <person name="Landa B."/>
            <person name="Arias-Giraldo L.F."/>
            <person name="Roman-Ecija M."/>
            <person name="Velasco-Amo M.P."/>
            <person name="De La Fuente L."/>
            <person name="Marco-Noales E."/>
            <person name="Moralejo E."/>
        </authorList>
    </citation>
    <scope>NUCLEOTIDE SEQUENCE</scope>
    <source>
        <strain evidence="2">CFBP8073</strain>
    </source>
</reference>
<organism evidence="2 3">
    <name type="scientific">Xylella fastidiosa subsp. fastidiosa</name>
    <dbReference type="NCBI Taxonomy" id="644356"/>
    <lineage>
        <taxon>Bacteria</taxon>
        <taxon>Pseudomonadati</taxon>
        <taxon>Pseudomonadota</taxon>
        <taxon>Gammaproteobacteria</taxon>
        <taxon>Lysobacterales</taxon>
        <taxon>Lysobacteraceae</taxon>
        <taxon>Xylella</taxon>
    </lineage>
</organism>
<evidence type="ECO:0000259" key="1">
    <source>
        <dbReference type="PROSITE" id="PS51750"/>
    </source>
</evidence>
<dbReference type="PROSITE" id="PS51750">
    <property type="entry name" value="BRO_N"/>
    <property type="match status" value="1"/>
</dbReference>
<dbReference type="Pfam" id="PF02498">
    <property type="entry name" value="Bro-N"/>
    <property type="match status" value="1"/>
</dbReference>
<dbReference type="InterPro" id="IPR003497">
    <property type="entry name" value="BRO_N_domain"/>
</dbReference>
<dbReference type="SMART" id="SM01040">
    <property type="entry name" value="Bro-N"/>
    <property type="match status" value="1"/>
</dbReference>
<accession>A0AAJ5R4G4</accession>
<protein>
    <submittedName>
        <fullName evidence="2">Bro-N domain-containing protein</fullName>
    </submittedName>
</protein>
<gene>
    <name evidence="2" type="ORF">OK117_04265</name>
</gene>
<dbReference type="EMBL" id="CP109886">
    <property type="protein sequence ID" value="WCF29088.1"/>
    <property type="molecule type" value="Genomic_DNA"/>
</dbReference>
<dbReference type="PANTHER" id="PTHR36180:SF2">
    <property type="entry name" value="BRO FAMILY PROTEIN"/>
    <property type="match status" value="1"/>
</dbReference>
<evidence type="ECO:0000313" key="3">
    <source>
        <dbReference type="Proteomes" id="UP001211513"/>
    </source>
</evidence>
<reference evidence="2" key="1">
    <citation type="journal article" date="2022" name="Phytopathology">
        <title>Complete circularized genome resources of seven strains of Xylella fastidiosa subsp. fastidiosa using hybrid assembly reveals unknown plasmids.</title>
        <authorList>
            <person name="Velasco-Amo M.D.P."/>
            <person name="Arias-Giraldo L.F.F."/>
            <person name="Ecija M.R."/>
            <person name="De La Fuente L."/>
            <person name="Marco-Noales E."/>
            <person name="Moralejo E."/>
            <person name="Navas-Cort J.A."/>
            <person name="Landa B.B."/>
        </authorList>
    </citation>
    <scope>NUCLEOTIDE SEQUENCE</scope>
    <source>
        <strain evidence="2">CFBP8073</strain>
    </source>
</reference>